<reference evidence="1 2" key="1">
    <citation type="submission" date="2018-07" db="EMBL/GenBank/DDBJ databases">
        <title>Genomic Encyclopedia of Type Strains, Phase III (KMG-III): the genomes of soil and plant-associated and newly described type strains.</title>
        <authorList>
            <person name="Whitman W."/>
        </authorList>
    </citation>
    <scope>NUCLEOTIDE SEQUENCE [LARGE SCALE GENOMIC DNA]</scope>
    <source>
        <strain evidence="1 2">CECT 7506</strain>
    </source>
</reference>
<name>A0A368W206_9BACL</name>
<dbReference type="EMBL" id="QPJD01000005">
    <property type="protein sequence ID" value="RCW49065.1"/>
    <property type="molecule type" value="Genomic_DNA"/>
</dbReference>
<evidence type="ECO:0000313" key="2">
    <source>
        <dbReference type="Proteomes" id="UP000252415"/>
    </source>
</evidence>
<comment type="caution">
    <text evidence="1">The sequence shown here is derived from an EMBL/GenBank/DDBJ whole genome shotgun (WGS) entry which is preliminary data.</text>
</comment>
<dbReference type="RefSeq" id="WP_181873436.1">
    <property type="nucleotide sequence ID" value="NZ_QPJD01000005.1"/>
</dbReference>
<protein>
    <submittedName>
        <fullName evidence="1">Uncharacterized protein</fullName>
    </submittedName>
</protein>
<dbReference type="AlphaFoldDB" id="A0A368W206"/>
<gene>
    <name evidence="1" type="ORF">DFP97_105250</name>
</gene>
<accession>A0A368W206</accession>
<sequence length="53" mass="6560">MFTLKEKLYLLQLLKAKNRKRLFSFRKKDPSHDRLVEKLEQMVRNEQVNQEQL</sequence>
<proteinExistence type="predicted"/>
<dbReference type="Proteomes" id="UP000252415">
    <property type="component" value="Unassembled WGS sequence"/>
</dbReference>
<keyword evidence="2" id="KW-1185">Reference proteome</keyword>
<evidence type="ECO:0000313" key="1">
    <source>
        <dbReference type="EMBL" id="RCW49065.1"/>
    </source>
</evidence>
<organism evidence="1 2">
    <name type="scientific">Paenibacillus prosopidis</name>
    <dbReference type="NCBI Taxonomy" id="630520"/>
    <lineage>
        <taxon>Bacteria</taxon>
        <taxon>Bacillati</taxon>
        <taxon>Bacillota</taxon>
        <taxon>Bacilli</taxon>
        <taxon>Bacillales</taxon>
        <taxon>Paenibacillaceae</taxon>
        <taxon>Paenibacillus</taxon>
    </lineage>
</organism>